<dbReference type="STRING" id="1048983.EL17_17575"/>
<dbReference type="Proteomes" id="UP000027821">
    <property type="component" value="Unassembled WGS sequence"/>
</dbReference>
<proteinExistence type="predicted"/>
<dbReference type="OrthoDB" id="824384at2"/>
<name>A0A074LFJ7_9BACT</name>
<evidence type="ECO:0000313" key="1">
    <source>
        <dbReference type="EMBL" id="KEO72547.1"/>
    </source>
</evidence>
<dbReference type="eggNOG" id="ENOG5032UDV">
    <property type="taxonomic scope" value="Bacteria"/>
</dbReference>
<sequence>MENMNLDNLSLFLTDDLVVIRDEMAQFQLAQRFKNNNLLAVNDNDSQGIDISKEAGTSQPDINEIIASLAGGYEKGIVIIYEGATLEKDVQEFLMKILGAVNCSLKDILLIGADQFENMDASVLELLNPQKVIIFGLVHHPVMQYKVDLYKIRDVGFEVLFANDLIEISMNVPLKKLLWTSLQNLFHINK</sequence>
<protein>
    <submittedName>
        <fullName evidence="1">Uncharacterized protein</fullName>
    </submittedName>
</protein>
<gene>
    <name evidence="1" type="ORF">EL17_17575</name>
</gene>
<accession>A0A074LFJ7</accession>
<dbReference type="EMBL" id="JMIH01000024">
    <property type="protein sequence ID" value="KEO72547.1"/>
    <property type="molecule type" value="Genomic_DNA"/>
</dbReference>
<dbReference type="AlphaFoldDB" id="A0A074LFJ7"/>
<keyword evidence="2" id="KW-1185">Reference proteome</keyword>
<comment type="caution">
    <text evidence="1">The sequence shown here is derived from an EMBL/GenBank/DDBJ whole genome shotgun (WGS) entry which is preliminary data.</text>
</comment>
<evidence type="ECO:0000313" key="2">
    <source>
        <dbReference type="Proteomes" id="UP000027821"/>
    </source>
</evidence>
<organism evidence="1 2">
    <name type="scientific">Anditalea andensis</name>
    <dbReference type="NCBI Taxonomy" id="1048983"/>
    <lineage>
        <taxon>Bacteria</taxon>
        <taxon>Pseudomonadati</taxon>
        <taxon>Bacteroidota</taxon>
        <taxon>Cytophagia</taxon>
        <taxon>Cytophagales</taxon>
        <taxon>Cytophagaceae</taxon>
        <taxon>Anditalea</taxon>
    </lineage>
</organism>
<reference evidence="1 2" key="1">
    <citation type="submission" date="2014-04" db="EMBL/GenBank/DDBJ databases">
        <title>Characterization and application of a salt tolerant electro-active bacterium.</title>
        <authorList>
            <person name="Yang L."/>
            <person name="Wei S."/>
            <person name="Tay Q.X.M."/>
        </authorList>
    </citation>
    <scope>NUCLEOTIDE SEQUENCE [LARGE SCALE GENOMIC DNA]</scope>
    <source>
        <strain evidence="1 2">LY1</strain>
    </source>
</reference>